<dbReference type="EMBL" id="OZ034813">
    <property type="protein sequence ID" value="CAL1358273.1"/>
    <property type="molecule type" value="Genomic_DNA"/>
</dbReference>
<gene>
    <name evidence="1" type="ORF">LTRI10_LOCUS5837</name>
</gene>
<protein>
    <submittedName>
        <fullName evidence="1">Uncharacterized protein</fullName>
    </submittedName>
</protein>
<organism evidence="1 2">
    <name type="scientific">Linum trigynum</name>
    <dbReference type="NCBI Taxonomy" id="586398"/>
    <lineage>
        <taxon>Eukaryota</taxon>
        <taxon>Viridiplantae</taxon>
        <taxon>Streptophyta</taxon>
        <taxon>Embryophyta</taxon>
        <taxon>Tracheophyta</taxon>
        <taxon>Spermatophyta</taxon>
        <taxon>Magnoliopsida</taxon>
        <taxon>eudicotyledons</taxon>
        <taxon>Gunneridae</taxon>
        <taxon>Pentapetalae</taxon>
        <taxon>rosids</taxon>
        <taxon>fabids</taxon>
        <taxon>Malpighiales</taxon>
        <taxon>Linaceae</taxon>
        <taxon>Linum</taxon>
    </lineage>
</organism>
<evidence type="ECO:0000313" key="2">
    <source>
        <dbReference type="Proteomes" id="UP001497516"/>
    </source>
</evidence>
<proteinExistence type="predicted"/>
<dbReference type="AlphaFoldDB" id="A0AAV2CP03"/>
<dbReference type="Proteomes" id="UP001497516">
    <property type="component" value="Chromosome 1"/>
</dbReference>
<sequence length="133" mass="14998">MKLGPVLFCVLDPPLEGRRISQRLFWEEGWFLVVLRISTVNGMYWSDVVVRVDRDAIIKQKAALKQSLVRVIEAKLPNYPPPTRAGSTLTIGSQPPRVDDSKRELFKKVISYMTIGIDVSSLFGEMVMCSTTP</sequence>
<accession>A0AAV2CP03</accession>
<keyword evidence="2" id="KW-1185">Reference proteome</keyword>
<reference evidence="1 2" key="1">
    <citation type="submission" date="2024-04" db="EMBL/GenBank/DDBJ databases">
        <authorList>
            <person name="Fracassetti M."/>
        </authorList>
    </citation>
    <scope>NUCLEOTIDE SEQUENCE [LARGE SCALE GENOMIC DNA]</scope>
</reference>
<evidence type="ECO:0000313" key="1">
    <source>
        <dbReference type="EMBL" id="CAL1358273.1"/>
    </source>
</evidence>
<name>A0AAV2CP03_9ROSI</name>